<accession>A0AAU7DSW5</accession>
<dbReference type="EMBL" id="CP146203">
    <property type="protein sequence ID" value="XBH20424.1"/>
    <property type="molecule type" value="Genomic_DNA"/>
</dbReference>
<dbReference type="Gene3D" id="1.20.1440.100">
    <property type="entry name" value="SG protein - dephosphorylation function"/>
    <property type="match status" value="1"/>
</dbReference>
<dbReference type="InterPro" id="IPR023214">
    <property type="entry name" value="HAD_sf"/>
</dbReference>
<dbReference type="Gene3D" id="3.40.50.1000">
    <property type="entry name" value="HAD superfamily/HAD-like"/>
    <property type="match status" value="1"/>
</dbReference>
<dbReference type="GO" id="GO:0016787">
    <property type="term" value="F:hydrolase activity"/>
    <property type="evidence" value="ECO:0007669"/>
    <property type="project" value="UniProtKB-KW"/>
</dbReference>
<reference evidence="1" key="1">
    <citation type="submission" date="2024-02" db="EMBL/GenBank/DDBJ databases">
        <title>Tomenella chthoni gen. nov. sp. nov., a member of the family Jonesiaceae isolated from bat guano.</title>
        <authorList>
            <person name="Miller S.L."/>
            <person name="King J."/>
            <person name="Sankaranarayanan K."/>
            <person name="Lawson P.A."/>
        </authorList>
    </citation>
    <scope>NUCLEOTIDE SEQUENCE</scope>
    <source>
        <strain evidence="1">BS-20</strain>
    </source>
</reference>
<evidence type="ECO:0000313" key="1">
    <source>
        <dbReference type="EMBL" id="XBH20424.1"/>
    </source>
</evidence>
<sequence>MSTKPVALFDMDGVFTHGDTMFELLRSQLLRSPLKIVRALPFLLKSAFGDRPTKTKANGRLMEIAVADLTQSQYTALVESTARRLAASNKFVQPDAVAEVKKHQANGKVLIITGSERQMARAYLTNLGLTDVDIESSELTFSDSGAKLTAHLIGPAKVKRLKELAIPFESLPFYTDSRADLPVARLTAHTTLVNPNAKTRDAYEREIPNLTVVRWEAK</sequence>
<gene>
    <name evidence="1" type="ORF">V5R04_09205</name>
</gene>
<dbReference type="SUPFAM" id="SSF56784">
    <property type="entry name" value="HAD-like"/>
    <property type="match status" value="1"/>
</dbReference>
<keyword evidence="1" id="KW-0378">Hydrolase</keyword>
<dbReference type="AlphaFoldDB" id="A0AAU7DSW5"/>
<organism evidence="1">
    <name type="scientific">Jonesiaceae bacterium BS-20</name>
    <dbReference type="NCBI Taxonomy" id="3120821"/>
    <lineage>
        <taxon>Bacteria</taxon>
        <taxon>Bacillati</taxon>
        <taxon>Actinomycetota</taxon>
        <taxon>Actinomycetes</taxon>
        <taxon>Micrococcales</taxon>
        <taxon>Jonesiaceae</taxon>
    </lineage>
</organism>
<dbReference type="InterPro" id="IPR036412">
    <property type="entry name" value="HAD-like_sf"/>
</dbReference>
<proteinExistence type="predicted"/>
<dbReference type="Pfam" id="PF12710">
    <property type="entry name" value="HAD"/>
    <property type="match status" value="1"/>
</dbReference>
<name>A0AAU7DSW5_9MICO</name>
<protein>
    <submittedName>
        <fullName evidence="1">Haloacid dehalogenase-like hydrolase</fullName>
    </submittedName>
</protein>